<dbReference type="STRING" id="1661398.A0A482W019"/>
<dbReference type="EMBL" id="QDEB01043855">
    <property type="protein sequence ID" value="RZC38364.1"/>
    <property type="molecule type" value="Genomic_DNA"/>
</dbReference>
<protein>
    <recommendedName>
        <fullName evidence="3">acid phosphatase</fullName>
        <ecNumber evidence="3">3.1.3.2</ecNumber>
    </recommendedName>
</protein>
<dbReference type="Gene3D" id="3.40.50.1240">
    <property type="entry name" value="Phosphoglycerate mutase-like"/>
    <property type="match status" value="1"/>
</dbReference>
<evidence type="ECO:0000313" key="9">
    <source>
        <dbReference type="EMBL" id="RZC38364.1"/>
    </source>
</evidence>
<dbReference type="CDD" id="cd07061">
    <property type="entry name" value="HP_HAP_like"/>
    <property type="match status" value="1"/>
</dbReference>
<feature type="transmembrane region" description="Helical" evidence="8">
    <location>
        <begin position="351"/>
        <end position="372"/>
    </location>
</feature>
<dbReference type="OrthoDB" id="5821688at2759"/>
<keyword evidence="8" id="KW-0472">Membrane</keyword>
<evidence type="ECO:0000256" key="6">
    <source>
        <dbReference type="ARBA" id="ARBA00023157"/>
    </source>
</evidence>
<name>A0A482W019_ASBVE</name>
<keyword evidence="6" id="KW-1015">Disulfide bond</keyword>
<evidence type="ECO:0000256" key="8">
    <source>
        <dbReference type="SAM" id="Phobius"/>
    </source>
</evidence>
<evidence type="ECO:0000256" key="7">
    <source>
        <dbReference type="ARBA" id="ARBA00023180"/>
    </source>
</evidence>
<dbReference type="InterPro" id="IPR033379">
    <property type="entry name" value="Acid_Pase_AS"/>
</dbReference>
<dbReference type="Pfam" id="PF00328">
    <property type="entry name" value="His_Phos_2"/>
    <property type="match status" value="1"/>
</dbReference>
<keyword evidence="10" id="KW-1185">Reference proteome</keyword>
<dbReference type="PANTHER" id="PTHR11567:SF211">
    <property type="entry name" value="PROSTATIC ACID PHOSPHATASE"/>
    <property type="match status" value="1"/>
</dbReference>
<dbReference type="InterPro" id="IPR000560">
    <property type="entry name" value="His_Pase_clade-2"/>
</dbReference>
<proteinExistence type="inferred from homology"/>
<gene>
    <name evidence="9" type="ORF">BDFB_014218</name>
</gene>
<feature type="non-terminal residue" evidence="9">
    <location>
        <position position="1"/>
    </location>
</feature>
<dbReference type="InterPro" id="IPR029033">
    <property type="entry name" value="His_PPase_superfam"/>
</dbReference>
<comment type="catalytic activity">
    <reaction evidence="1">
        <text>a phosphate monoester + H2O = an alcohol + phosphate</text>
        <dbReference type="Rhea" id="RHEA:15017"/>
        <dbReference type="ChEBI" id="CHEBI:15377"/>
        <dbReference type="ChEBI" id="CHEBI:30879"/>
        <dbReference type="ChEBI" id="CHEBI:43474"/>
        <dbReference type="ChEBI" id="CHEBI:67140"/>
        <dbReference type="EC" id="3.1.3.2"/>
    </reaction>
</comment>
<feature type="non-terminal residue" evidence="9">
    <location>
        <position position="395"/>
    </location>
</feature>
<accession>A0A482W019</accession>
<reference evidence="9 10" key="1">
    <citation type="submission" date="2017-03" db="EMBL/GenBank/DDBJ databases">
        <title>Genome of the blue death feigning beetle - Asbolus verrucosus.</title>
        <authorList>
            <person name="Rider S.D."/>
        </authorList>
    </citation>
    <scope>NUCLEOTIDE SEQUENCE [LARGE SCALE GENOMIC DNA]</scope>
    <source>
        <strain evidence="9">Butters</strain>
        <tissue evidence="9">Head and leg muscle</tissue>
    </source>
</reference>
<keyword evidence="8" id="KW-1133">Transmembrane helix</keyword>
<evidence type="ECO:0000256" key="4">
    <source>
        <dbReference type="ARBA" id="ARBA00022729"/>
    </source>
</evidence>
<keyword evidence="5" id="KW-0378">Hydrolase</keyword>
<keyword evidence="7" id="KW-0325">Glycoprotein</keyword>
<dbReference type="PANTHER" id="PTHR11567">
    <property type="entry name" value="ACID PHOSPHATASE-RELATED"/>
    <property type="match status" value="1"/>
</dbReference>
<keyword evidence="4" id="KW-0732">Signal</keyword>
<dbReference type="AlphaFoldDB" id="A0A482W019"/>
<dbReference type="PROSITE" id="PS00616">
    <property type="entry name" value="HIS_ACID_PHOSPHAT_1"/>
    <property type="match status" value="1"/>
</dbReference>
<evidence type="ECO:0000313" key="10">
    <source>
        <dbReference type="Proteomes" id="UP000292052"/>
    </source>
</evidence>
<sequence>ELLSVVVIYRHGDRTPIQPYPTDPYRNASYWPVGFGQLTNIGKWEHYQLGKWLRVRYNGFLPSRYSEKDFYLRSTDADRTLMSAEANLAGLYPPRSDQIWDPDIPWQPIPIHTEPELEDNLLSMKKDCPKYDMLLNELFESPYFVNISRRNHDLYAYLTKNSGTLISTLENLEYIYNTLFIETLYNFTLPAWTRAVFPDKMKQWADLSFATSCYNQDLARLKSGPLFDAIIKHFRNATANATDYRKFLVFSGHDVTIANVLNTMGAFQYHCPPYASTILFELRKSNLNYYVNVFYKNSSQLQNVTLKGCKFDCDLDDFVQILQPVAITRAEWDIECQLGWSYFFRFDNLQFLVLFSAAVSFLFVTFCVLLGVKCFRRFHKEGATVYMQLPNDEVA</sequence>
<dbReference type="Proteomes" id="UP000292052">
    <property type="component" value="Unassembled WGS sequence"/>
</dbReference>
<evidence type="ECO:0000256" key="1">
    <source>
        <dbReference type="ARBA" id="ARBA00000032"/>
    </source>
</evidence>
<evidence type="ECO:0000256" key="3">
    <source>
        <dbReference type="ARBA" id="ARBA00012646"/>
    </source>
</evidence>
<keyword evidence="8" id="KW-0812">Transmembrane</keyword>
<comment type="caution">
    <text evidence="9">The sequence shown here is derived from an EMBL/GenBank/DDBJ whole genome shotgun (WGS) entry which is preliminary data.</text>
</comment>
<organism evidence="9 10">
    <name type="scientific">Asbolus verrucosus</name>
    <name type="common">Desert ironclad beetle</name>
    <dbReference type="NCBI Taxonomy" id="1661398"/>
    <lineage>
        <taxon>Eukaryota</taxon>
        <taxon>Metazoa</taxon>
        <taxon>Ecdysozoa</taxon>
        <taxon>Arthropoda</taxon>
        <taxon>Hexapoda</taxon>
        <taxon>Insecta</taxon>
        <taxon>Pterygota</taxon>
        <taxon>Neoptera</taxon>
        <taxon>Endopterygota</taxon>
        <taxon>Coleoptera</taxon>
        <taxon>Polyphaga</taxon>
        <taxon>Cucujiformia</taxon>
        <taxon>Tenebrionidae</taxon>
        <taxon>Pimeliinae</taxon>
        <taxon>Asbolus</taxon>
    </lineage>
</organism>
<dbReference type="InterPro" id="IPR050645">
    <property type="entry name" value="Histidine_acid_phosphatase"/>
</dbReference>
<evidence type="ECO:0000256" key="5">
    <source>
        <dbReference type="ARBA" id="ARBA00022801"/>
    </source>
</evidence>
<dbReference type="EC" id="3.1.3.2" evidence="3"/>
<evidence type="ECO:0000256" key="2">
    <source>
        <dbReference type="ARBA" id="ARBA00005375"/>
    </source>
</evidence>
<dbReference type="GO" id="GO:0003993">
    <property type="term" value="F:acid phosphatase activity"/>
    <property type="evidence" value="ECO:0007669"/>
    <property type="project" value="UniProtKB-EC"/>
</dbReference>
<dbReference type="SUPFAM" id="SSF53254">
    <property type="entry name" value="Phosphoglycerate mutase-like"/>
    <property type="match status" value="1"/>
</dbReference>
<comment type="similarity">
    <text evidence="2">Belongs to the histidine acid phosphatase family.</text>
</comment>